<reference evidence="1" key="1">
    <citation type="submission" date="2023-04" db="EMBL/GenBank/DDBJ databases">
        <title>A chromosome-level genome assembly of the parasitoid wasp Eretmocerus hayati.</title>
        <authorList>
            <person name="Zhong Y."/>
            <person name="Liu S."/>
            <person name="Liu Y."/>
        </authorList>
    </citation>
    <scope>NUCLEOTIDE SEQUENCE</scope>
    <source>
        <strain evidence="1">ZJU_SS_LIU_2023</strain>
    </source>
</reference>
<gene>
    <name evidence="1" type="ORF">QAD02_012897</name>
</gene>
<protein>
    <submittedName>
        <fullName evidence="1">Uncharacterized protein</fullName>
    </submittedName>
</protein>
<organism evidence="1 2">
    <name type="scientific">Eretmocerus hayati</name>
    <dbReference type="NCBI Taxonomy" id="131215"/>
    <lineage>
        <taxon>Eukaryota</taxon>
        <taxon>Metazoa</taxon>
        <taxon>Ecdysozoa</taxon>
        <taxon>Arthropoda</taxon>
        <taxon>Hexapoda</taxon>
        <taxon>Insecta</taxon>
        <taxon>Pterygota</taxon>
        <taxon>Neoptera</taxon>
        <taxon>Endopterygota</taxon>
        <taxon>Hymenoptera</taxon>
        <taxon>Apocrita</taxon>
        <taxon>Proctotrupomorpha</taxon>
        <taxon>Chalcidoidea</taxon>
        <taxon>Aphelinidae</taxon>
        <taxon>Aphelininae</taxon>
        <taxon>Eretmocerus</taxon>
    </lineage>
</organism>
<feature type="non-terminal residue" evidence="1">
    <location>
        <position position="394"/>
    </location>
</feature>
<accession>A0ACC2P0M3</accession>
<dbReference type="EMBL" id="CM056742">
    <property type="protein sequence ID" value="KAJ8677110.1"/>
    <property type="molecule type" value="Genomic_DNA"/>
</dbReference>
<evidence type="ECO:0000313" key="1">
    <source>
        <dbReference type="EMBL" id="KAJ8677110.1"/>
    </source>
</evidence>
<keyword evidence="2" id="KW-1185">Reference proteome</keyword>
<comment type="caution">
    <text evidence="1">The sequence shown here is derived from an EMBL/GenBank/DDBJ whole genome shotgun (WGS) entry which is preliminary data.</text>
</comment>
<proteinExistence type="predicted"/>
<dbReference type="Proteomes" id="UP001239111">
    <property type="component" value="Chromosome 2"/>
</dbReference>
<name>A0ACC2P0M3_9HYME</name>
<sequence length="394" mass="44742">MSPKEATAFLIDLNLTVDQYLAIRSESREHGHDWLPPYAVVLEAKKEAYPDNITVTETGAEVDLQSLLHHAGTGIVEQLIAEGVIENVGELVGYTLVLKGGFDATHVTEFNQKCLDPEPVRFQYLKETKAICKREADYLRGKMKEVQILEVNGCQIDFEMISSMVDGKVCNFLNNSSSQRCFVCKETISKFNDIELVVVKQVDETQINNGLTVMHTRIRSMELVLYIAERLVLPKRIYKVPKALKPVTKKEGRRIQQCLKSRIGVVVNKPKPGFGNTNSGNTARKFFKNCDIVAEITGFDVRLLVRIATILGVISCGEVVNIGAFREYGIDTARRFVEFYDWYYMPTTLHLILIHGYLFLRKLDPAMGLYSEEPLESSHKVLKSYRNHRARRCD</sequence>
<evidence type="ECO:0000313" key="2">
    <source>
        <dbReference type="Proteomes" id="UP001239111"/>
    </source>
</evidence>